<dbReference type="SUPFAM" id="SSF53933">
    <property type="entry name" value="Microbial ribonucleases"/>
    <property type="match status" value="1"/>
</dbReference>
<proteinExistence type="predicted"/>
<organism evidence="4 5">
    <name type="scientific">Streptoalloteichus hindustanus</name>
    <dbReference type="NCBI Taxonomy" id="2017"/>
    <lineage>
        <taxon>Bacteria</taxon>
        <taxon>Bacillati</taxon>
        <taxon>Actinomycetota</taxon>
        <taxon>Actinomycetes</taxon>
        <taxon>Pseudonocardiales</taxon>
        <taxon>Pseudonocardiaceae</taxon>
        <taxon>Streptoalloteichus</taxon>
    </lineage>
</organism>
<dbReference type="RefSeq" id="WP_073482223.1">
    <property type="nucleotide sequence ID" value="NZ_FQVN01000003.1"/>
</dbReference>
<evidence type="ECO:0000313" key="5">
    <source>
        <dbReference type="Proteomes" id="UP000184501"/>
    </source>
</evidence>
<gene>
    <name evidence="4" type="ORF">SAMN05444320_103614</name>
</gene>
<evidence type="ECO:0000256" key="1">
    <source>
        <dbReference type="ARBA" id="ARBA00022722"/>
    </source>
</evidence>
<dbReference type="InterPro" id="IPR016191">
    <property type="entry name" value="Ribonuclease/ribotoxin"/>
</dbReference>
<feature type="compositionally biased region" description="Low complexity" evidence="3">
    <location>
        <begin position="36"/>
        <end position="50"/>
    </location>
</feature>
<dbReference type="GO" id="GO:0004521">
    <property type="term" value="F:RNA endonuclease activity"/>
    <property type="evidence" value="ECO:0007669"/>
    <property type="project" value="InterPro"/>
</dbReference>
<name>A0A1M5BLF3_STRHI</name>
<accession>A0A1M5BLF3</accession>
<protein>
    <submittedName>
        <fullName evidence="4">Guanyl-specific ribonuclease Sa</fullName>
    </submittedName>
</protein>
<dbReference type="EMBL" id="FQVN01000003">
    <property type="protein sequence ID" value="SHF43037.1"/>
    <property type="molecule type" value="Genomic_DNA"/>
</dbReference>
<keyword evidence="5" id="KW-1185">Reference proteome</keyword>
<sequence length="152" mass="16095">MTPHKRILAGLLGLIALVLVVWLVRGQGGDPKPAPTSGAVVGTGTSAAGGRVPGADSGLPVKPLTQLPKEAGQTWHLIERGGPFPYPEKDGSVFGNFERRLPSRNSGYYKEYTVPTPGERDRGARRLVAGGGGEVYYTGDHYGSFVVVDTKH</sequence>
<dbReference type="GO" id="GO:0016787">
    <property type="term" value="F:hydrolase activity"/>
    <property type="evidence" value="ECO:0007669"/>
    <property type="project" value="UniProtKB-KW"/>
</dbReference>
<evidence type="ECO:0000256" key="2">
    <source>
        <dbReference type="ARBA" id="ARBA00022801"/>
    </source>
</evidence>
<dbReference type="GO" id="GO:0003723">
    <property type="term" value="F:RNA binding"/>
    <property type="evidence" value="ECO:0007669"/>
    <property type="project" value="InterPro"/>
</dbReference>
<evidence type="ECO:0000256" key="3">
    <source>
        <dbReference type="SAM" id="MobiDB-lite"/>
    </source>
</evidence>
<dbReference type="Gene3D" id="3.10.450.30">
    <property type="entry name" value="Microbial ribonucleases"/>
    <property type="match status" value="1"/>
</dbReference>
<keyword evidence="1" id="KW-0540">Nuclease</keyword>
<keyword evidence="2" id="KW-0378">Hydrolase</keyword>
<feature type="region of interest" description="Disordered" evidence="3">
    <location>
        <begin position="29"/>
        <end position="60"/>
    </location>
</feature>
<dbReference type="Proteomes" id="UP000184501">
    <property type="component" value="Unassembled WGS sequence"/>
</dbReference>
<dbReference type="STRING" id="2017.SAMN05444320_103614"/>
<dbReference type="AlphaFoldDB" id="A0A1M5BLF3"/>
<dbReference type="OrthoDB" id="5326845at2"/>
<dbReference type="InterPro" id="IPR000026">
    <property type="entry name" value="N1-like"/>
</dbReference>
<dbReference type="Pfam" id="PF00545">
    <property type="entry name" value="Ribonuclease"/>
    <property type="match status" value="1"/>
</dbReference>
<evidence type="ECO:0000313" key="4">
    <source>
        <dbReference type="EMBL" id="SHF43037.1"/>
    </source>
</evidence>
<reference evidence="4 5" key="1">
    <citation type="submission" date="2016-11" db="EMBL/GenBank/DDBJ databases">
        <authorList>
            <person name="Jaros S."/>
            <person name="Januszkiewicz K."/>
            <person name="Wedrychowicz H."/>
        </authorList>
    </citation>
    <scope>NUCLEOTIDE SEQUENCE [LARGE SCALE GENOMIC DNA]</scope>
    <source>
        <strain evidence="4 5">DSM 44523</strain>
    </source>
</reference>